<dbReference type="PRINTS" id="PR00344">
    <property type="entry name" value="BCTRLSENSOR"/>
</dbReference>
<dbReference type="InterPro" id="IPR036890">
    <property type="entry name" value="HATPase_C_sf"/>
</dbReference>
<dbReference type="EMBL" id="PDOD01000004">
    <property type="protein sequence ID" value="PYZ92148.1"/>
    <property type="molecule type" value="Genomic_DNA"/>
</dbReference>
<feature type="domain" description="PAS" evidence="10">
    <location>
        <begin position="120"/>
        <end position="175"/>
    </location>
</feature>
<dbReference type="InterPro" id="IPR003661">
    <property type="entry name" value="HisK_dim/P_dom"/>
</dbReference>
<gene>
    <name evidence="12" type="ORF">CR194_14990</name>
</gene>
<evidence type="ECO:0000256" key="3">
    <source>
        <dbReference type="ARBA" id="ARBA00022553"/>
    </source>
</evidence>
<evidence type="ECO:0000256" key="8">
    <source>
        <dbReference type="ARBA" id="ARBA00023012"/>
    </source>
</evidence>
<dbReference type="PROSITE" id="PS50113">
    <property type="entry name" value="PAC"/>
    <property type="match status" value="1"/>
</dbReference>
<dbReference type="Pfam" id="PF02518">
    <property type="entry name" value="HATPase_c"/>
    <property type="match status" value="1"/>
</dbReference>
<dbReference type="InterPro" id="IPR004358">
    <property type="entry name" value="Sig_transdc_His_kin-like_C"/>
</dbReference>
<evidence type="ECO:0000256" key="1">
    <source>
        <dbReference type="ARBA" id="ARBA00000085"/>
    </source>
</evidence>
<dbReference type="SUPFAM" id="SSF47384">
    <property type="entry name" value="Homodimeric domain of signal transducing histidine kinase"/>
    <property type="match status" value="1"/>
</dbReference>
<dbReference type="InterPro" id="IPR035965">
    <property type="entry name" value="PAS-like_dom_sf"/>
</dbReference>
<dbReference type="SUPFAM" id="SSF55785">
    <property type="entry name" value="PYP-like sensor domain (PAS domain)"/>
    <property type="match status" value="1"/>
</dbReference>
<dbReference type="PANTHER" id="PTHR43065:SF34">
    <property type="entry name" value="SPORULATION KINASE A"/>
    <property type="match status" value="1"/>
</dbReference>
<protein>
    <recommendedName>
        <fullName evidence="2">histidine kinase</fullName>
        <ecNumber evidence="2">2.7.13.3</ecNumber>
    </recommendedName>
</protein>
<dbReference type="InterPro" id="IPR000700">
    <property type="entry name" value="PAS-assoc_C"/>
</dbReference>
<dbReference type="SUPFAM" id="SSF55874">
    <property type="entry name" value="ATPase domain of HSP90 chaperone/DNA topoisomerase II/histidine kinase"/>
    <property type="match status" value="1"/>
</dbReference>
<evidence type="ECO:0000256" key="5">
    <source>
        <dbReference type="ARBA" id="ARBA00022741"/>
    </source>
</evidence>
<dbReference type="EC" id="2.7.13.3" evidence="2"/>
<dbReference type="RefSeq" id="WP_110610531.1">
    <property type="nucleotide sequence ID" value="NZ_PDOD01000004.1"/>
</dbReference>
<reference evidence="12 13" key="1">
    <citation type="submission" date="2017-10" db="EMBL/GenBank/DDBJ databases">
        <title>Bacillus sp. nov., a halophilic bacterium isolated from a Keqin Lake.</title>
        <authorList>
            <person name="Wang H."/>
        </authorList>
    </citation>
    <scope>NUCLEOTIDE SEQUENCE [LARGE SCALE GENOMIC DNA]</scope>
    <source>
        <strain evidence="12 13">KQ-12</strain>
    </source>
</reference>
<dbReference type="OrthoDB" id="9815750at2"/>
<evidence type="ECO:0000313" key="12">
    <source>
        <dbReference type="EMBL" id="PYZ92148.1"/>
    </source>
</evidence>
<organism evidence="12 13">
    <name type="scientific">Salipaludibacillus keqinensis</name>
    <dbReference type="NCBI Taxonomy" id="2045207"/>
    <lineage>
        <taxon>Bacteria</taxon>
        <taxon>Bacillati</taxon>
        <taxon>Bacillota</taxon>
        <taxon>Bacilli</taxon>
        <taxon>Bacillales</taxon>
        <taxon>Bacillaceae</taxon>
    </lineage>
</organism>
<keyword evidence="7" id="KW-0067">ATP-binding</keyword>
<evidence type="ECO:0000259" key="11">
    <source>
        <dbReference type="PROSITE" id="PS50113"/>
    </source>
</evidence>
<keyword evidence="3" id="KW-0597">Phosphoprotein</keyword>
<dbReference type="Gene3D" id="1.10.287.130">
    <property type="match status" value="1"/>
</dbReference>
<dbReference type="Pfam" id="PF00512">
    <property type="entry name" value="HisKA"/>
    <property type="match status" value="1"/>
</dbReference>
<feature type="domain" description="PAC" evidence="11">
    <location>
        <begin position="196"/>
        <end position="247"/>
    </location>
</feature>
<comment type="caution">
    <text evidence="12">The sequence shown here is derived from an EMBL/GenBank/DDBJ whole genome shotgun (WGS) entry which is preliminary data.</text>
</comment>
<dbReference type="InterPro" id="IPR003594">
    <property type="entry name" value="HATPase_dom"/>
</dbReference>
<dbReference type="PROSITE" id="PS50112">
    <property type="entry name" value="PAS"/>
    <property type="match status" value="1"/>
</dbReference>
<dbReference type="PROSITE" id="PS50109">
    <property type="entry name" value="HIS_KIN"/>
    <property type="match status" value="1"/>
</dbReference>
<keyword evidence="13" id="KW-1185">Reference proteome</keyword>
<feature type="domain" description="Histidine kinase" evidence="9">
    <location>
        <begin position="260"/>
        <end position="459"/>
    </location>
</feature>
<evidence type="ECO:0000313" key="13">
    <source>
        <dbReference type="Proteomes" id="UP000248214"/>
    </source>
</evidence>
<dbReference type="AlphaFoldDB" id="A0A323T8W8"/>
<dbReference type="CDD" id="cd00130">
    <property type="entry name" value="PAS"/>
    <property type="match status" value="1"/>
</dbReference>
<dbReference type="Gene3D" id="3.30.565.10">
    <property type="entry name" value="Histidine kinase-like ATPase, C-terminal domain"/>
    <property type="match status" value="1"/>
</dbReference>
<dbReference type="Pfam" id="PF13426">
    <property type="entry name" value="PAS_9"/>
    <property type="match status" value="2"/>
</dbReference>
<dbReference type="CDD" id="cd00082">
    <property type="entry name" value="HisKA"/>
    <property type="match status" value="1"/>
</dbReference>
<dbReference type="GO" id="GO:0000155">
    <property type="term" value="F:phosphorelay sensor kinase activity"/>
    <property type="evidence" value="ECO:0007669"/>
    <property type="project" value="InterPro"/>
</dbReference>
<evidence type="ECO:0000259" key="10">
    <source>
        <dbReference type="PROSITE" id="PS50112"/>
    </source>
</evidence>
<dbReference type="Proteomes" id="UP000248214">
    <property type="component" value="Unassembled WGS sequence"/>
</dbReference>
<dbReference type="GO" id="GO:0005524">
    <property type="term" value="F:ATP binding"/>
    <property type="evidence" value="ECO:0007669"/>
    <property type="project" value="UniProtKB-KW"/>
</dbReference>
<evidence type="ECO:0000256" key="6">
    <source>
        <dbReference type="ARBA" id="ARBA00022777"/>
    </source>
</evidence>
<dbReference type="InterPro" id="IPR005467">
    <property type="entry name" value="His_kinase_dom"/>
</dbReference>
<dbReference type="Gene3D" id="3.30.450.20">
    <property type="entry name" value="PAS domain"/>
    <property type="match status" value="2"/>
</dbReference>
<dbReference type="InterPro" id="IPR001610">
    <property type="entry name" value="PAC"/>
</dbReference>
<dbReference type="InterPro" id="IPR036097">
    <property type="entry name" value="HisK_dim/P_sf"/>
</dbReference>
<evidence type="ECO:0000259" key="9">
    <source>
        <dbReference type="PROSITE" id="PS50109"/>
    </source>
</evidence>
<keyword evidence="5" id="KW-0547">Nucleotide-binding</keyword>
<evidence type="ECO:0000256" key="7">
    <source>
        <dbReference type="ARBA" id="ARBA00022840"/>
    </source>
</evidence>
<dbReference type="InterPro" id="IPR000014">
    <property type="entry name" value="PAS"/>
</dbReference>
<dbReference type="SMART" id="SM00387">
    <property type="entry name" value="HATPase_c"/>
    <property type="match status" value="1"/>
</dbReference>
<keyword evidence="6 12" id="KW-0418">Kinase</keyword>
<evidence type="ECO:0000256" key="2">
    <source>
        <dbReference type="ARBA" id="ARBA00012438"/>
    </source>
</evidence>
<dbReference type="PANTHER" id="PTHR43065">
    <property type="entry name" value="SENSOR HISTIDINE KINASE"/>
    <property type="match status" value="1"/>
</dbReference>
<name>A0A323T8W8_9BACI</name>
<keyword evidence="4" id="KW-0808">Transferase</keyword>
<dbReference type="SMART" id="SM00086">
    <property type="entry name" value="PAC"/>
    <property type="match status" value="1"/>
</dbReference>
<comment type="catalytic activity">
    <reaction evidence="1">
        <text>ATP + protein L-histidine = ADP + protein N-phospho-L-histidine.</text>
        <dbReference type="EC" id="2.7.13.3"/>
    </reaction>
</comment>
<evidence type="ECO:0000256" key="4">
    <source>
        <dbReference type="ARBA" id="ARBA00022679"/>
    </source>
</evidence>
<dbReference type="NCBIfam" id="TIGR00229">
    <property type="entry name" value="sensory_box"/>
    <property type="match status" value="1"/>
</dbReference>
<dbReference type="SMART" id="SM00388">
    <property type="entry name" value="HisKA"/>
    <property type="match status" value="1"/>
</dbReference>
<sequence length="462" mass="53058">MSFFENKETISVLNAIGENIFVADTNFDIIWINDYTEKMIGNLSEFIPVQSKDDLIGKNMRMFHENNGEKQARILTEGPFPYESKINLFGCYTANIVVNQLIIDEKLKGYVVTWKDVTNYEKRLTTIKDALDQSMYVTVVDKAGNITFVNDKFCDLSKYNKDELIGQSHCLLHPDAYYPESFYEDIIETIKKDSMWQGEVKQKAKDGTEFWVDMTIIPFVEKSSPDFYATIQQDITYRKEAEELLRRSEQLSVLGELAAGVAHEIRNPLTAIKGFTQLSSSSDPYKKIMLDEIERINMIVNEFMMLAKPHEVEYAPKNIVLIIKHVIRFLESESNLKNVFFRLFSSEEVFVNCEENQLKQVFINIMKNAIEAMPNGGYVDICVAKENEQVQISIKDEGVGLAGSEIKKLGEPFYSLKKDGNGLGLMMSFRIIENHYGKYQIESKVNEGTKITITFPIYKEDL</sequence>
<accession>A0A323T8W8</accession>
<proteinExistence type="predicted"/>
<dbReference type="SMART" id="SM00091">
    <property type="entry name" value="PAS"/>
    <property type="match status" value="2"/>
</dbReference>
<keyword evidence="8" id="KW-0902">Two-component regulatory system</keyword>